<proteinExistence type="predicted"/>
<dbReference type="RefSeq" id="WP_152204061.1">
    <property type="nucleotide sequence ID" value="NZ_VUKF01000041.1"/>
</dbReference>
<dbReference type="OrthoDB" id="4562250at2"/>
<feature type="transmembrane region" description="Helical" evidence="1">
    <location>
        <begin position="65"/>
        <end position="84"/>
    </location>
</feature>
<keyword evidence="1" id="KW-1133">Transmembrane helix</keyword>
<organism evidence="2 3">
    <name type="scientific">Georgenia thermotolerans</name>
    <dbReference type="NCBI Taxonomy" id="527326"/>
    <lineage>
        <taxon>Bacteria</taxon>
        <taxon>Bacillati</taxon>
        <taxon>Actinomycetota</taxon>
        <taxon>Actinomycetes</taxon>
        <taxon>Micrococcales</taxon>
        <taxon>Bogoriellaceae</taxon>
        <taxon>Georgenia</taxon>
    </lineage>
</organism>
<protein>
    <submittedName>
        <fullName evidence="2">DUF3618 domain-containing protein</fullName>
    </submittedName>
</protein>
<evidence type="ECO:0000256" key="1">
    <source>
        <dbReference type="SAM" id="Phobius"/>
    </source>
</evidence>
<reference evidence="2 3" key="1">
    <citation type="submission" date="2019-10" db="EMBL/GenBank/DDBJ databases">
        <title>Georgenia wutianyii sp. nov. and Georgenia yuyongxinii sp. nov. isolated from plateau pika (Ochotona curzoniae) in the Qinghai-Tibet plateau of China.</title>
        <authorList>
            <person name="Tian Z."/>
        </authorList>
    </citation>
    <scope>NUCLEOTIDE SEQUENCE [LARGE SCALE GENOMIC DNA]</scope>
    <source>
        <strain evidence="2 3">DSM 21501</strain>
    </source>
</reference>
<dbReference type="AlphaFoldDB" id="A0A7J5UQX4"/>
<dbReference type="Pfam" id="PF12277">
    <property type="entry name" value="DUF3618"/>
    <property type="match status" value="1"/>
</dbReference>
<evidence type="ECO:0000313" key="2">
    <source>
        <dbReference type="EMBL" id="KAE8764610.1"/>
    </source>
</evidence>
<accession>A0A7J5UQX4</accession>
<keyword evidence="1" id="KW-0472">Membrane</keyword>
<comment type="caution">
    <text evidence="2">The sequence shown here is derived from an EMBL/GenBank/DDBJ whole genome shotgun (WGS) entry which is preliminary data.</text>
</comment>
<keyword evidence="1" id="KW-0812">Transmembrane</keyword>
<dbReference type="Proteomes" id="UP000451860">
    <property type="component" value="Unassembled WGS sequence"/>
</dbReference>
<dbReference type="EMBL" id="WHJE01000027">
    <property type="protein sequence ID" value="KAE8764610.1"/>
    <property type="molecule type" value="Genomic_DNA"/>
</dbReference>
<dbReference type="InterPro" id="IPR022062">
    <property type="entry name" value="DUF3618"/>
</dbReference>
<keyword evidence="3" id="KW-1185">Reference proteome</keyword>
<name>A0A7J5UQX4_9MICO</name>
<evidence type="ECO:0000313" key="3">
    <source>
        <dbReference type="Proteomes" id="UP000451860"/>
    </source>
</evidence>
<gene>
    <name evidence="2" type="ORF">GB883_08045</name>
</gene>
<sequence length="89" mass="9621">MSEERKRTAQEIEADLARTRLELTRTVNELSDRLDPRTQVEAARTAATEKARTFADDVRTGEPKAVAVAGGAVAFLGLLIVAAARGRGR</sequence>